<keyword evidence="2" id="KW-0238">DNA-binding</keyword>
<gene>
    <name evidence="2" type="ORF">B5G02_01095</name>
</gene>
<dbReference type="AlphaFoldDB" id="A0A1Y3Y2R6"/>
<dbReference type="InterPro" id="IPR015946">
    <property type="entry name" value="KH_dom-like_a/b"/>
</dbReference>
<dbReference type="Proteomes" id="UP000195781">
    <property type="component" value="Unassembled WGS sequence"/>
</dbReference>
<dbReference type="Pfam" id="PF13083">
    <property type="entry name" value="KH_KhpA-B"/>
    <property type="match status" value="1"/>
</dbReference>
<dbReference type="Gene3D" id="3.30.1370.50">
    <property type="entry name" value="R3H-like domain"/>
    <property type="match status" value="1"/>
</dbReference>
<dbReference type="InterPro" id="IPR039247">
    <property type="entry name" value="KhpB"/>
</dbReference>
<dbReference type="GO" id="GO:0003677">
    <property type="term" value="F:DNA binding"/>
    <property type="evidence" value="ECO:0007669"/>
    <property type="project" value="UniProtKB-KW"/>
</dbReference>
<dbReference type="GO" id="GO:0003723">
    <property type="term" value="F:RNA binding"/>
    <property type="evidence" value="ECO:0007669"/>
    <property type="project" value="InterPro"/>
</dbReference>
<dbReference type="InterPro" id="IPR036867">
    <property type="entry name" value="R3H_dom_sf"/>
</dbReference>
<feature type="domain" description="R3H" evidence="1">
    <location>
        <begin position="132"/>
        <end position="198"/>
    </location>
</feature>
<dbReference type="SMART" id="SM00393">
    <property type="entry name" value="R3H"/>
    <property type="match status" value="1"/>
</dbReference>
<dbReference type="PROSITE" id="PS51061">
    <property type="entry name" value="R3H"/>
    <property type="match status" value="1"/>
</dbReference>
<dbReference type="CDD" id="cd02414">
    <property type="entry name" value="KH-II_Jag"/>
    <property type="match status" value="1"/>
</dbReference>
<dbReference type="PANTHER" id="PTHR35800">
    <property type="entry name" value="PROTEIN JAG"/>
    <property type="match status" value="1"/>
</dbReference>
<dbReference type="RefSeq" id="WP_019240118.1">
    <property type="nucleotide sequence ID" value="NZ_CABKRW010000022.1"/>
</dbReference>
<name>A0A1Y3Y2R6_9ACTN</name>
<dbReference type="Pfam" id="PF01424">
    <property type="entry name" value="R3H"/>
    <property type="match status" value="1"/>
</dbReference>
<dbReference type="SUPFAM" id="SSF82708">
    <property type="entry name" value="R3H domain"/>
    <property type="match status" value="1"/>
</dbReference>
<keyword evidence="3" id="KW-1185">Reference proteome</keyword>
<dbReference type="EMBL" id="NFIE01000002">
    <property type="protein sequence ID" value="OUN89659.1"/>
    <property type="molecule type" value="Genomic_DNA"/>
</dbReference>
<evidence type="ECO:0000313" key="3">
    <source>
        <dbReference type="Proteomes" id="UP000195781"/>
    </source>
</evidence>
<dbReference type="OrthoDB" id="9794483at2"/>
<proteinExistence type="predicted"/>
<dbReference type="InterPro" id="IPR001374">
    <property type="entry name" value="R3H_dom"/>
</dbReference>
<protein>
    <submittedName>
        <fullName evidence="2">Single-stranded DNA-binding protein</fullName>
    </submittedName>
</protein>
<dbReference type="Gene3D" id="3.30.300.20">
    <property type="match status" value="1"/>
</dbReference>
<accession>A0A1Y3Y2R6</accession>
<evidence type="ECO:0000313" key="2">
    <source>
        <dbReference type="EMBL" id="OUN89659.1"/>
    </source>
</evidence>
<reference evidence="3" key="1">
    <citation type="submission" date="2017-04" db="EMBL/GenBank/DDBJ databases">
        <title>Function of individual gut microbiota members based on whole genome sequencing of pure cultures obtained from chicken caecum.</title>
        <authorList>
            <person name="Medvecky M."/>
            <person name="Cejkova D."/>
            <person name="Polansky O."/>
            <person name="Karasova D."/>
            <person name="Kubasova T."/>
            <person name="Cizek A."/>
            <person name="Rychlik I."/>
        </authorList>
    </citation>
    <scope>NUCLEOTIDE SEQUENCE [LARGE SCALE GENOMIC DNA]</scope>
    <source>
        <strain evidence="3">An5</strain>
    </source>
</reference>
<organism evidence="2 3">
    <name type="scientific">[Collinsella] massiliensis</name>
    <dbReference type="NCBI Taxonomy" id="1232426"/>
    <lineage>
        <taxon>Bacteria</taxon>
        <taxon>Bacillati</taxon>
        <taxon>Actinomycetota</taxon>
        <taxon>Coriobacteriia</taxon>
        <taxon>Coriobacteriales</taxon>
        <taxon>Coriobacteriaceae</taxon>
        <taxon>Enorma</taxon>
    </lineage>
</organism>
<dbReference type="InterPro" id="IPR038008">
    <property type="entry name" value="Jag_KH"/>
</dbReference>
<dbReference type="PANTHER" id="PTHR35800:SF1">
    <property type="entry name" value="RNA-BINDING PROTEIN KHPB"/>
    <property type="match status" value="1"/>
</dbReference>
<comment type="caution">
    <text evidence="2">The sequence shown here is derived from an EMBL/GenBank/DDBJ whole genome shotgun (WGS) entry which is preliminary data.</text>
</comment>
<evidence type="ECO:0000259" key="1">
    <source>
        <dbReference type="PROSITE" id="PS51061"/>
    </source>
</evidence>
<sequence>MSEESQIDMESQDTVAVVETENEEYAGAFPELAAKYKAGEELSDDELDQIADVALTVVRNILAQFDAENAPIDEYEGDEGELILDVTAPDLAVLIGRHGRTLESLQTMVSLIVSRQLGFRYPVVVDIEGYKSRRNEKVATMARSAAARAIRQHTSVKLPPMSAYERRLVHIALRDNDAVDTHSEGVDPERRVVITLVS</sequence>